<dbReference type="Proteomes" id="UP001604277">
    <property type="component" value="Unassembled WGS sequence"/>
</dbReference>
<dbReference type="EMBL" id="JBFOLJ010000009">
    <property type="protein sequence ID" value="KAL2508619.1"/>
    <property type="molecule type" value="Genomic_DNA"/>
</dbReference>
<dbReference type="PANTHER" id="PTHR22952:SF446">
    <property type="entry name" value="ABSCISIC ACID-INSENSITIVE 5-LIKE PROTEIN 5-RELATED"/>
    <property type="match status" value="1"/>
</dbReference>
<reference evidence="5" key="1">
    <citation type="submission" date="2024-07" db="EMBL/GenBank/DDBJ databases">
        <title>Two chromosome-level genome assemblies of Korean endemic species Abeliophyllum distichum and Forsythia ovata (Oleaceae).</title>
        <authorList>
            <person name="Jang H."/>
        </authorList>
    </citation>
    <scope>NUCLEOTIDE SEQUENCE [LARGE SCALE GENOMIC DNA]</scope>
</reference>
<comment type="caution">
    <text evidence="4">The sequence shown here is derived from an EMBL/GenBank/DDBJ whole genome shotgun (WGS) entry which is preliminary data.</text>
</comment>
<gene>
    <name evidence="4" type="ORF">Fot_32266</name>
</gene>
<dbReference type="GO" id="GO:0003677">
    <property type="term" value="F:DNA binding"/>
    <property type="evidence" value="ECO:0007669"/>
    <property type="project" value="UniProtKB-KW"/>
</dbReference>
<proteinExistence type="predicted"/>
<name>A0ABD1T7B5_9LAMI</name>
<keyword evidence="5" id="KW-1185">Reference proteome</keyword>
<evidence type="ECO:0000256" key="1">
    <source>
        <dbReference type="ARBA" id="ARBA00004123"/>
    </source>
</evidence>
<keyword evidence="3" id="KW-0539">Nucleus</keyword>
<comment type="subcellular location">
    <subcellularLocation>
        <location evidence="1">Nucleus</location>
    </subcellularLocation>
</comment>
<accession>A0ABD1T7B5</accession>
<evidence type="ECO:0000256" key="2">
    <source>
        <dbReference type="ARBA" id="ARBA00023125"/>
    </source>
</evidence>
<evidence type="ECO:0000313" key="5">
    <source>
        <dbReference type="Proteomes" id="UP001604277"/>
    </source>
</evidence>
<dbReference type="AlphaFoldDB" id="A0ABD1T7B5"/>
<protein>
    <submittedName>
        <fullName evidence="4">ABSCISIC ACID-INSENSITIVE 5-like protein 5</fullName>
    </submittedName>
</protein>
<dbReference type="InterPro" id="IPR043452">
    <property type="entry name" value="BZIP46-like"/>
</dbReference>
<sequence>MNMDELLKNIWSAEENQNMGLTNGSGGQEGGRCLQRHGLLTLHEFPYNISALGWGGPFHQILQTLSQKTVDDVWQNISKEYGGAKNGMDGVGGSTMPQRQQTLGEITLEEFLVRVGVVREDTQFAGKPSNIGHGGFLYTRDNPSFGFGYQQTSTNVVFTDSKLNFACPICVWCITFDIQIHTVKSFFAFRQFPRHL</sequence>
<evidence type="ECO:0000256" key="3">
    <source>
        <dbReference type="ARBA" id="ARBA00023242"/>
    </source>
</evidence>
<organism evidence="4 5">
    <name type="scientific">Forsythia ovata</name>
    <dbReference type="NCBI Taxonomy" id="205694"/>
    <lineage>
        <taxon>Eukaryota</taxon>
        <taxon>Viridiplantae</taxon>
        <taxon>Streptophyta</taxon>
        <taxon>Embryophyta</taxon>
        <taxon>Tracheophyta</taxon>
        <taxon>Spermatophyta</taxon>
        <taxon>Magnoliopsida</taxon>
        <taxon>eudicotyledons</taxon>
        <taxon>Gunneridae</taxon>
        <taxon>Pentapetalae</taxon>
        <taxon>asterids</taxon>
        <taxon>lamiids</taxon>
        <taxon>Lamiales</taxon>
        <taxon>Oleaceae</taxon>
        <taxon>Forsythieae</taxon>
        <taxon>Forsythia</taxon>
    </lineage>
</organism>
<dbReference type="GO" id="GO:0005634">
    <property type="term" value="C:nucleus"/>
    <property type="evidence" value="ECO:0007669"/>
    <property type="project" value="UniProtKB-SubCell"/>
</dbReference>
<evidence type="ECO:0000313" key="4">
    <source>
        <dbReference type="EMBL" id="KAL2508619.1"/>
    </source>
</evidence>
<dbReference type="PANTHER" id="PTHR22952">
    <property type="entry name" value="CAMP-RESPONSE ELEMENT BINDING PROTEIN-RELATED"/>
    <property type="match status" value="1"/>
</dbReference>
<keyword evidence="2" id="KW-0238">DNA-binding</keyword>